<accession>A0A1H2SIZ2</accession>
<dbReference type="STRING" id="1073328.SAMN05216294_2470"/>
<dbReference type="Gene3D" id="2.160.20.120">
    <property type="match status" value="1"/>
</dbReference>
<feature type="domain" description="Putative auto-transporter adhesin head GIN" evidence="1">
    <location>
        <begin position="55"/>
        <end position="175"/>
    </location>
</feature>
<reference evidence="3" key="1">
    <citation type="submission" date="2016-10" db="EMBL/GenBank/DDBJ databases">
        <authorList>
            <person name="Varghese N."/>
            <person name="Submissions S."/>
        </authorList>
    </citation>
    <scope>NUCLEOTIDE SEQUENCE [LARGE SCALE GENOMIC DNA]</scope>
    <source>
        <strain evidence="3">DSM 25030</strain>
    </source>
</reference>
<dbReference type="Proteomes" id="UP000199592">
    <property type="component" value="Unassembled WGS sequence"/>
</dbReference>
<protein>
    <recommendedName>
        <fullName evidence="1">Putative auto-transporter adhesin head GIN domain-containing protein</fullName>
    </recommendedName>
</protein>
<name>A0A1H2SIZ2_9FLAO</name>
<dbReference type="EMBL" id="FNMY01000001">
    <property type="protein sequence ID" value="SDW31435.1"/>
    <property type="molecule type" value="Genomic_DNA"/>
</dbReference>
<dbReference type="Pfam" id="PF10988">
    <property type="entry name" value="DUF2807"/>
    <property type="match status" value="1"/>
</dbReference>
<proteinExistence type="predicted"/>
<evidence type="ECO:0000313" key="3">
    <source>
        <dbReference type="Proteomes" id="UP000199592"/>
    </source>
</evidence>
<evidence type="ECO:0000313" key="2">
    <source>
        <dbReference type="EMBL" id="SDW31435.1"/>
    </source>
</evidence>
<sequence>MKTSTVFIIILSITMAGVLFASNVSLKIEYEKIDLDDVFKNYVSVDSESYSVISISGSNGYPIEIVQKDTNAIKVLRSRLEHFKSVVKNDTLFIEFTGSNISMEQSFLTTTPSGIVIHKNNLSGIIATNTHQRVNGFKTEHLTLKLKGNSYIELQNCNAQTLSIQMENESHLQFSEKNIADSIALKMTHTSVANLNDVTFKKVHPVLSDSVAIVLSNEAFKNLLNN</sequence>
<gene>
    <name evidence="2" type="ORF">SAMN04487892_1114</name>
</gene>
<dbReference type="OrthoDB" id="9802627at2"/>
<dbReference type="AlphaFoldDB" id="A0A1H2SIZ2"/>
<evidence type="ECO:0000259" key="1">
    <source>
        <dbReference type="Pfam" id="PF10988"/>
    </source>
</evidence>
<organism evidence="2 3">
    <name type="scientific">Flagellimonas zhangzhouensis</name>
    <dbReference type="NCBI Taxonomy" id="1073328"/>
    <lineage>
        <taxon>Bacteria</taxon>
        <taxon>Pseudomonadati</taxon>
        <taxon>Bacteroidota</taxon>
        <taxon>Flavobacteriia</taxon>
        <taxon>Flavobacteriales</taxon>
        <taxon>Flavobacteriaceae</taxon>
        <taxon>Flagellimonas</taxon>
    </lineage>
</organism>
<dbReference type="RefSeq" id="WP_090296467.1">
    <property type="nucleotide sequence ID" value="NZ_FNKI01000002.1"/>
</dbReference>
<dbReference type="InterPro" id="IPR021255">
    <property type="entry name" value="DUF2807"/>
</dbReference>
<keyword evidence="3" id="KW-1185">Reference proteome</keyword>